<reference evidence="1" key="1">
    <citation type="submission" date="2022-08" db="UniProtKB">
        <authorList>
            <consortium name="EnsemblMetazoa"/>
        </authorList>
    </citation>
    <scope>IDENTIFICATION</scope>
    <source>
        <strain evidence="1">05x7-T-G4-1.051#20</strain>
    </source>
</reference>
<dbReference type="PANTHER" id="PTHR31751">
    <property type="entry name" value="SI:CH211-108C17.2-RELATED-RELATED"/>
    <property type="match status" value="1"/>
</dbReference>
<proteinExistence type="predicted"/>
<keyword evidence="2" id="KW-1185">Reference proteome</keyword>
<dbReference type="AlphaFoldDB" id="A0A8W8NUB4"/>
<evidence type="ECO:0000313" key="2">
    <source>
        <dbReference type="Proteomes" id="UP000005408"/>
    </source>
</evidence>
<protein>
    <submittedName>
        <fullName evidence="1">Uncharacterized protein</fullName>
    </submittedName>
</protein>
<dbReference type="Proteomes" id="UP000005408">
    <property type="component" value="Unassembled WGS sequence"/>
</dbReference>
<organism evidence="1 2">
    <name type="scientific">Magallana gigas</name>
    <name type="common">Pacific oyster</name>
    <name type="synonym">Crassostrea gigas</name>
    <dbReference type="NCBI Taxonomy" id="29159"/>
    <lineage>
        <taxon>Eukaryota</taxon>
        <taxon>Metazoa</taxon>
        <taxon>Spiralia</taxon>
        <taxon>Lophotrochozoa</taxon>
        <taxon>Mollusca</taxon>
        <taxon>Bivalvia</taxon>
        <taxon>Autobranchia</taxon>
        <taxon>Pteriomorphia</taxon>
        <taxon>Ostreida</taxon>
        <taxon>Ostreoidea</taxon>
        <taxon>Ostreidae</taxon>
        <taxon>Magallana</taxon>
    </lineage>
</organism>
<sequence length="344" mass="39064">MMSMSTFSRLQASYVVPASIFTWDFHQQTLLAEYQGRPLTLGGDAWCDSPGFSAKFGSYTLMELSSGKILDFQLLQSNEVPGSTHMELEGLKIGLKHLEDAGISKKLETASKKRDCGNIRHWIKSSVNHCYWVAASCGGDSELKVQKWSSLVQHVSNQQQHCEHELLSEERLWLKEGSRAHKLFREVVESRYLTRDVGKLSPLYQTYGLEMYHSVVNSFAPKNTHFFYPGMMARLCVSALHFNENGQRHQATTKDGVARWQISYPKGKKGTQAVVKPNKTAVPFDYVDILRINLCKRRRQHPSYTQSNDDPHVSLGYCPPAPTLGFEGFVKEDLIATRRSRFSH</sequence>
<accession>A0A8W8NUB4</accession>
<dbReference type="EnsemblMetazoa" id="G9605.1">
    <property type="protein sequence ID" value="G9605.1:cds"/>
    <property type="gene ID" value="G9605"/>
</dbReference>
<dbReference type="PANTHER" id="PTHR31751:SF42">
    <property type="entry name" value="PROTEIN CBG10204"/>
    <property type="match status" value="1"/>
</dbReference>
<name>A0A8W8NUB4_MAGGI</name>
<evidence type="ECO:0000313" key="1">
    <source>
        <dbReference type="EnsemblMetazoa" id="G9605.1:cds"/>
    </source>
</evidence>